<evidence type="ECO:0000256" key="6">
    <source>
        <dbReference type="ARBA" id="ARBA00022728"/>
    </source>
</evidence>
<keyword evidence="6" id="KW-0747">Spliceosome</keyword>
<dbReference type="GO" id="GO:0017070">
    <property type="term" value="F:U6 snRNA binding"/>
    <property type="evidence" value="ECO:0007669"/>
    <property type="project" value="TreeGrafter"/>
</dbReference>
<feature type="zinc finger region" description="C3H1-type" evidence="13">
    <location>
        <begin position="77"/>
        <end position="104"/>
    </location>
</feature>
<keyword evidence="9 12" id="KW-0694">RNA-binding</keyword>
<dbReference type="GO" id="GO:0071007">
    <property type="term" value="C:U2-type catalytic step 2 spliceosome"/>
    <property type="evidence" value="ECO:0007669"/>
    <property type="project" value="TreeGrafter"/>
</dbReference>
<dbReference type="Pfam" id="PF16131">
    <property type="entry name" value="Torus"/>
    <property type="match status" value="1"/>
</dbReference>
<proteinExistence type="inferred from homology"/>
<organism evidence="16 17">
    <name type="scientific">Candida verbasci</name>
    <dbReference type="NCBI Taxonomy" id="1227364"/>
    <lineage>
        <taxon>Eukaryota</taxon>
        <taxon>Fungi</taxon>
        <taxon>Dikarya</taxon>
        <taxon>Ascomycota</taxon>
        <taxon>Saccharomycotina</taxon>
        <taxon>Pichiomycetes</taxon>
        <taxon>Debaryomycetaceae</taxon>
        <taxon>Candida/Lodderomyces clade</taxon>
        <taxon>Candida</taxon>
    </lineage>
</organism>
<evidence type="ECO:0000256" key="8">
    <source>
        <dbReference type="ARBA" id="ARBA00022833"/>
    </source>
</evidence>
<dbReference type="GO" id="GO:0000974">
    <property type="term" value="C:Prp19 complex"/>
    <property type="evidence" value="ECO:0007669"/>
    <property type="project" value="TreeGrafter"/>
</dbReference>
<reference evidence="16" key="1">
    <citation type="submission" date="2022-12" db="EMBL/GenBank/DDBJ databases">
        <authorList>
            <person name="Brejova B."/>
        </authorList>
    </citation>
    <scope>NUCLEOTIDE SEQUENCE</scope>
</reference>
<dbReference type="AlphaFoldDB" id="A0A9W4X9Q4"/>
<dbReference type="PANTHER" id="PTHR14089">
    <property type="entry name" value="PRE-MRNA-SPLICING FACTOR RBM22"/>
    <property type="match status" value="1"/>
</dbReference>
<dbReference type="PROSITE" id="PS50103">
    <property type="entry name" value="ZF_C3H1"/>
    <property type="match status" value="1"/>
</dbReference>
<protein>
    <recommendedName>
        <fullName evidence="3">Pre-mRNA-splicing factor CWC2</fullName>
    </recommendedName>
</protein>
<dbReference type="InterPro" id="IPR000504">
    <property type="entry name" value="RRM_dom"/>
</dbReference>
<evidence type="ECO:0000256" key="5">
    <source>
        <dbReference type="ARBA" id="ARBA00022723"/>
    </source>
</evidence>
<evidence type="ECO:0000313" key="17">
    <source>
        <dbReference type="Proteomes" id="UP001152885"/>
    </source>
</evidence>
<accession>A0A9W4X9Q4</accession>
<dbReference type="GO" id="GO:0071006">
    <property type="term" value="C:U2-type catalytic step 1 spliceosome"/>
    <property type="evidence" value="ECO:0007669"/>
    <property type="project" value="TreeGrafter"/>
</dbReference>
<evidence type="ECO:0000259" key="15">
    <source>
        <dbReference type="PROSITE" id="PS50103"/>
    </source>
</evidence>
<keyword evidence="17" id="KW-1185">Reference proteome</keyword>
<dbReference type="GO" id="GO:0008270">
    <property type="term" value="F:zinc ion binding"/>
    <property type="evidence" value="ECO:0007669"/>
    <property type="project" value="UniProtKB-KW"/>
</dbReference>
<evidence type="ECO:0000256" key="9">
    <source>
        <dbReference type="ARBA" id="ARBA00022884"/>
    </source>
</evidence>
<evidence type="ECO:0000256" key="4">
    <source>
        <dbReference type="ARBA" id="ARBA00022664"/>
    </source>
</evidence>
<feature type="domain" description="RRM" evidence="14">
    <location>
        <begin position="140"/>
        <end position="216"/>
    </location>
</feature>
<dbReference type="Gene3D" id="3.30.70.330">
    <property type="match status" value="1"/>
</dbReference>
<dbReference type="InterPro" id="IPR035979">
    <property type="entry name" value="RBD_domain_sf"/>
</dbReference>
<dbReference type="GO" id="GO:0036002">
    <property type="term" value="F:pre-mRNA binding"/>
    <property type="evidence" value="ECO:0007669"/>
    <property type="project" value="TreeGrafter"/>
</dbReference>
<evidence type="ECO:0000256" key="11">
    <source>
        <dbReference type="ARBA" id="ARBA00023242"/>
    </source>
</evidence>
<sequence>MSNTLPISSILLTDPMSKPARIQVNLESIEATEKPVSSAGTSFNIWYSKWTSSTSSTATGAKFKCNVKQDQGYTKARKNSYICLFFSRGCCYLGSKCHFYHRLPLESDNFNFKKDCFGRDKTPNYKDDMDGVGSYNHENHTLFIGNIKAKNIEEVLKKNFEQFGQIENIRVLLNKSCAFITYKLESEAQFAKEAMQQQVLDDGNETSPIIIRWSNEYKNQEKRKIDNTANAIRNMMDSDTHKKIKIIQDLNGKSPTEIVEVEDTNKLLGDDDEGGDVEKLIIKPRKEGKLQKTTYGSHNYTLHNGNFHSHSNRFRKPINGYANGNQREPIISDSTMKDVARFRKKLIFRRHEPKLVSVLGNYSTDEDDD</sequence>
<dbReference type="Proteomes" id="UP001152885">
    <property type="component" value="Unassembled WGS sequence"/>
</dbReference>
<dbReference type="EMBL" id="CANTUO010000001">
    <property type="protein sequence ID" value="CAI5757432.1"/>
    <property type="molecule type" value="Genomic_DNA"/>
</dbReference>
<evidence type="ECO:0000256" key="12">
    <source>
        <dbReference type="PROSITE-ProRule" id="PRU00176"/>
    </source>
</evidence>
<comment type="similarity">
    <text evidence="2">Belongs to the RRM CWC2 family.</text>
</comment>
<comment type="caution">
    <text evidence="16">The sequence shown here is derived from an EMBL/GenBank/DDBJ whole genome shotgun (WGS) entry which is preliminary data.</text>
</comment>
<gene>
    <name evidence="16" type="ORF">CANVERA_P1946</name>
</gene>
<name>A0A9W4X9Q4_9ASCO</name>
<dbReference type="SMART" id="SM00360">
    <property type="entry name" value="RRM"/>
    <property type="match status" value="1"/>
</dbReference>
<evidence type="ECO:0000256" key="13">
    <source>
        <dbReference type="PROSITE-ProRule" id="PRU00723"/>
    </source>
</evidence>
<dbReference type="Pfam" id="PF00076">
    <property type="entry name" value="RRM_1"/>
    <property type="match status" value="1"/>
</dbReference>
<dbReference type="InterPro" id="IPR032297">
    <property type="entry name" value="Torus"/>
</dbReference>
<evidence type="ECO:0000313" key="16">
    <source>
        <dbReference type="EMBL" id="CAI5757432.1"/>
    </source>
</evidence>
<keyword evidence="7 13" id="KW-0863">Zinc-finger</keyword>
<evidence type="ECO:0000256" key="3">
    <source>
        <dbReference type="ARBA" id="ARBA00017295"/>
    </source>
</evidence>
<dbReference type="PANTHER" id="PTHR14089:SF2">
    <property type="entry name" value="PRE-MRNA-SPLICING FACTOR CWC2"/>
    <property type="match status" value="1"/>
</dbReference>
<dbReference type="PROSITE" id="PS50102">
    <property type="entry name" value="RRM"/>
    <property type="match status" value="1"/>
</dbReference>
<dbReference type="InterPro" id="IPR012677">
    <property type="entry name" value="Nucleotide-bd_a/b_plait_sf"/>
</dbReference>
<keyword evidence="4" id="KW-0507">mRNA processing</keyword>
<evidence type="ECO:0000256" key="1">
    <source>
        <dbReference type="ARBA" id="ARBA00004123"/>
    </source>
</evidence>
<evidence type="ECO:0000259" key="14">
    <source>
        <dbReference type="PROSITE" id="PS50102"/>
    </source>
</evidence>
<comment type="subcellular location">
    <subcellularLocation>
        <location evidence="1">Nucleus</location>
    </subcellularLocation>
</comment>
<keyword evidence="5 13" id="KW-0479">Metal-binding</keyword>
<dbReference type="GO" id="GO:0008380">
    <property type="term" value="P:RNA splicing"/>
    <property type="evidence" value="ECO:0007669"/>
    <property type="project" value="UniProtKB-KW"/>
</dbReference>
<keyword evidence="10" id="KW-0508">mRNA splicing</keyword>
<dbReference type="InterPro" id="IPR000571">
    <property type="entry name" value="Znf_CCCH"/>
</dbReference>
<dbReference type="OrthoDB" id="10251848at2759"/>
<keyword evidence="8 13" id="KW-0862">Zinc</keyword>
<dbReference type="GO" id="GO:0006397">
    <property type="term" value="P:mRNA processing"/>
    <property type="evidence" value="ECO:0007669"/>
    <property type="project" value="UniProtKB-KW"/>
</dbReference>
<keyword evidence="11" id="KW-0539">Nucleus</keyword>
<dbReference type="InterPro" id="IPR039171">
    <property type="entry name" value="Cwc2/Slt11"/>
</dbReference>
<evidence type="ECO:0000256" key="10">
    <source>
        <dbReference type="ARBA" id="ARBA00023187"/>
    </source>
</evidence>
<dbReference type="SUPFAM" id="SSF54928">
    <property type="entry name" value="RNA-binding domain, RBD"/>
    <property type="match status" value="1"/>
</dbReference>
<feature type="domain" description="C3H1-type" evidence="15">
    <location>
        <begin position="77"/>
        <end position="104"/>
    </location>
</feature>
<evidence type="ECO:0000256" key="7">
    <source>
        <dbReference type="ARBA" id="ARBA00022771"/>
    </source>
</evidence>
<evidence type="ECO:0000256" key="2">
    <source>
        <dbReference type="ARBA" id="ARBA00008024"/>
    </source>
</evidence>